<accession>A0A4Y8WP13</accession>
<name>A0A4Y8WP13_9PORP</name>
<gene>
    <name evidence="1" type="ORF">E4P47_09205</name>
</gene>
<organism evidence="1 2">
    <name type="scientific">Porphyromonas levii</name>
    <dbReference type="NCBI Taxonomy" id="28114"/>
    <lineage>
        <taxon>Bacteria</taxon>
        <taxon>Pseudomonadati</taxon>
        <taxon>Bacteroidota</taxon>
        <taxon>Bacteroidia</taxon>
        <taxon>Bacteroidales</taxon>
        <taxon>Porphyromonadaceae</taxon>
        <taxon>Porphyromonas</taxon>
    </lineage>
</organism>
<dbReference type="OrthoDB" id="9803632at2"/>
<evidence type="ECO:0000313" key="1">
    <source>
        <dbReference type="EMBL" id="TFH94037.1"/>
    </source>
</evidence>
<comment type="caution">
    <text evidence="1">The sequence shown here is derived from an EMBL/GenBank/DDBJ whole genome shotgun (WGS) entry which is preliminary data.</text>
</comment>
<dbReference type="STRING" id="1122973.GCA_000379925_01999"/>
<dbReference type="Proteomes" id="UP000297225">
    <property type="component" value="Unassembled WGS sequence"/>
</dbReference>
<evidence type="ECO:0000313" key="2">
    <source>
        <dbReference type="Proteomes" id="UP000297225"/>
    </source>
</evidence>
<keyword evidence="2" id="KW-1185">Reference proteome</keyword>
<sequence>MKYVVKKEKMSLPGAMRFLYLGYFIRRSGWSYGSVLFTKEDYRRTEVNGVRKPEYNNIDIMLEENPASVPQFWFALGDIRYGNTPEDIIAKDWQVVQCVSFLEVEQKRLDGKLGGIKMGFKFNGR</sequence>
<reference evidence="1 2" key="1">
    <citation type="submission" date="2019-03" db="EMBL/GenBank/DDBJ databases">
        <title>Porphyromonas levii Isolated from the Uterus of Dairy Cows.</title>
        <authorList>
            <person name="Francis A.M."/>
        </authorList>
    </citation>
    <scope>NUCLEOTIDE SEQUENCE [LARGE SCALE GENOMIC DNA]</scope>
    <source>
        <strain evidence="1 2">AF5678</strain>
    </source>
</reference>
<dbReference type="EMBL" id="SPNC01000210">
    <property type="protein sequence ID" value="TFH94037.1"/>
    <property type="molecule type" value="Genomic_DNA"/>
</dbReference>
<protein>
    <submittedName>
        <fullName evidence="1">Uncharacterized protein</fullName>
    </submittedName>
</protein>
<dbReference type="RefSeq" id="WP_018359228.1">
    <property type="nucleotide sequence ID" value="NZ_CP197400.1"/>
</dbReference>
<dbReference type="AlphaFoldDB" id="A0A4Y8WP13"/>
<proteinExistence type="predicted"/>